<dbReference type="Proteomes" id="UP001595632">
    <property type="component" value="Unassembled WGS sequence"/>
</dbReference>
<dbReference type="EMBL" id="JBHRTB010000010">
    <property type="protein sequence ID" value="MFC3145851.1"/>
    <property type="molecule type" value="Genomic_DNA"/>
</dbReference>
<accession>A0ABV7GZT1</accession>
<feature type="region of interest" description="Disordered" evidence="1">
    <location>
        <begin position="1151"/>
        <end position="1183"/>
    </location>
</feature>
<dbReference type="Pfam" id="PF07081">
    <property type="entry name" value="DUF1349"/>
    <property type="match status" value="1"/>
</dbReference>
<reference evidence="5" key="1">
    <citation type="journal article" date="2019" name="Int. J. Syst. Evol. Microbiol.">
        <title>The Global Catalogue of Microorganisms (GCM) 10K type strain sequencing project: providing services to taxonomists for standard genome sequencing and annotation.</title>
        <authorList>
            <consortium name="The Broad Institute Genomics Platform"/>
            <consortium name="The Broad Institute Genome Sequencing Center for Infectious Disease"/>
            <person name="Wu L."/>
            <person name="Ma J."/>
        </authorList>
    </citation>
    <scope>NUCLEOTIDE SEQUENCE [LARGE SCALE GENOMIC DNA]</scope>
    <source>
        <strain evidence="5">KCTC 52366</strain>
    </source>
</reference>
<evidence type="ECO:0000259" key="2">
    <source>
        <dbReference type="Pfam" id="PF17851"/>
    </source>
</evidence>
<proteinExistence type="predicted"/>
<dbReference type="Pfam" id="PF17851">
    <property type="entry name" value="GH43_C2"/>
    <property type="match status" value="4"/>
</dbReference>
<dbReference type="Pfam" id="PF17892">
    <property type="entry name" value="Cadherin_5"/>
    <property type="match status" value="5"/>
</dbReference>
<dbReference type="NCBIfam" id="NF012211">
    <property type="entry name" value="tand_rpt_95"/>
    <property type="match status" value="5"/>
</dbReference>
<organism evidence="4 5">
    <name type="scientific">Psychromarinibacter halotolerans</name>
    <dbReference type="NCBI Taxonomy" id="1775175"/>
    <lineage>
        <taxon>Bacteria</taxon>
        <taxon>Pseudomonadati</taxon>
        <taxon>Pseudomonadota</taxon>
        <taxon>Alphaproteobacteria</taxon>
        <taxon>Rhodobacterales</taxon>
        <taxon>Paracoccaceae</taxon>
        <taxon>Psychromarinibacter</taxon>
    </lineage>
</organism>
<evidence type="ECO:0000259" key="3">
    <source>
        <dbReference type="Pfam" id="PF17892"/>
    </source>
</evidence>
<name>A0ABV7GZT1_9RHOB</name>
<dbReference type="PANTHER" id="PTHR34720:SF9">
    <property type="entry name" value="BLR4714 PROTEIN"/>
    <property type="match status" value="1"/>
</dbReference>
<feature type="domain" description="Beta-xylosidase C-terminal Concanavalin A-like" evidence="2">
    <location>
        <begin position="616"/>
        <end position="803"/>
    </location>
</feature>
<evidence type="ECO:0000256" key="1">
    <source>
        <dbReference type="SAM" id="MobiDB-lite"/>
    </source>
</evidence>
<sequence>MSNSDDFSSGTLGANWRLEGPSQGTVGFGSDSDDAYLTLATPDGTFDAWQTNGTARIMQDAADEDFQLETRFLSTPQGSYQMQGFLIEQDAQNWMRFDTYSSGNTLYAYIGRTVNGQTSKMVEVAIPGGTAPYLRVTRTGDDWLYQYSLDGTAWTTVGTVTHDLTVDAVGLFSGNLGQSNGFEAQVDYFEVASDPILDEDGGHVHENQAPVVTDDTFTTEAGTALDVSAAQLLANDSDPDGDALTVVSVGTPSNGVLMDNGDGTWTYAPDAGFQGTDSFTYTVTDGAISDTGTVTVTVRPPSVFDGFSDDFSGAALDEGWTFKGITGSATLSTTETDAIILLESPAGIPVSASDVMTTPRLMQDVADGDFQISAGFLNEPQQMYQEHGLLIVQDDANWIRFDLAYTHMGLTLIVGQIVDGSTTYPLFDGSITAGQISDFRITRTGDTFVFETSSDGVNWQQAFTLTRDMTVSEVGAFAGTAPYQNNPPPGYTAQLDYFETSADPIIDEDGSFDSNRAPVAGDDAFQVDPDTAVSLSQDDLLGNDSDPNGDTLTITGVTHPANGTLTDNGDGTWTYTPNAGFSGTDTFTYTVTDGAETDTATVTLTVAEPTANPLASDDFASGTLGANWRLEGPSQGTVGFGSDANDAYLTLATPDGTFDAWQTNGTARIMQDAADEDFQIETRFLSTPQGSYQIQGILIEQDAQNWMRFDTYSSGNTLYAYIGRTVNGQTSKMIEVAIPGGTAPYLRVTRTGDSWTFEYSTNGTTWTTAGTVTHAMTVDAAGLFSGNLGQSNGFEARVDYFEVSHDPILDEDGTPVDPPANQAPVAVDDTLATETDTALSFSANQLLSNDSDPDGDAVTITGVTQPANGTLTDNGDGTWTYTPNAGFSGTDTFTYTVTDGAETDTATVTLTVTEPTANPLASDDFASGTLGANWRFEGPSQGTVGFGSDANDAYLTLATPDGTFDAWQTNGTARIMQDAADEDFQIETRFLSTPQGSYQIQGILIEQDAQNWMRFDTYSSGNTLYAYIGRTVNGQTSKMIEVAIPGGTAPYLRVTRTGDSWTFEYSTNGTTWTTAGTVTHAMTVDAAGLFSGNLGQSNGFEARVDYFEVSHDPILDEDGTPVDPPANQAPVAVDDTFATGSDTALDFSEDQLLSNDSDPDGDSLTVTDVSQPANGTVTDNENGDWTYTPNPGFSGSDSFEYTVSDGVDSENATVTVIVTDPAENPMTSDDFASGALGSTWRYEGPAQGTVGFGSNATDAYLTLATPDGTFDAWQTNGTARIMQDAVDEDFQIETRFLSTPQGSYQMQGILVEQDAQNWMRFDTYSAGNTLYAYIGRTVNGQTSRLLEVAIPGGTAPYVRVTRDGDNWTFEYSTDGNTWTSAGTVTHALTVDSVGLFSGNLGQSNGFEARVDYFEVSNDPLTDEDGNFVPQNQGPTAVADSFSTADGTPVTFSAADLLANDSDPENDTLTVASIGQPSNGSLVDNGNGTWTYTPFSGFGGLDTFTYTVTDGDKSSVGNVSVTVGDPIDVWYGDTQTFGAQGETQVWINILGNVSGEVASMSYSLNGGPAQYLSVGADTRRLQDAGDFNVEIAYSDLDGSATDDVVTITAVMTNGQTYTQDVIVDYEDGSVWDANYSIDWSSVSDITDVVQVVDGTWTIGQDGVRPVDLGYDRLLTLGDESWDNYQVSMQITPHDLTNVDPRGRDGGGFALGMLWNGHTDTPIANAQPHVGWEPGAAFFFHDENGDGNGTIKLHPSLNFFNTLGTTAITINQGTTYNVEMQVEMVGLYDRLYSLKIWEDGTAEPQNWTLQGVQTFSIDQAPSTGSLYLNAHYNDVSFGDLTVTEIEGRDIVQGTDGDDVQVAVINGSTDPGMGEIDVFVGGGGADTFVFGDQYGTYYDDNNASSAGTEDYGFVWDFTSGTDKVQLWGSESDYVLTQNTAGLPAGTAIWLSIDGEEDELIGVLNQSYNLSLASDDFVFTDPGLFA</sequence>
<feature type="domain" description="Beta-xylosidase C-terminal Concanavalin A-like" evidence="2">
    <location>
        <begin position="922"/>
        <end position="1109"/>
    </location>
</feature>
<comment type="caution">
    <text evidence="4">The sequence shown here is derived from an EMBL/GenBank/DDBJ whole genome shotgun (WGS) entry which is preliminary data.</text>
</comment>
<feature type="domain" description="Beta-xylosidase C-terminal Concanavalin A-like" evidence="2">
    <location>
        <begin position="1228"/>
        <end position="1415"/>
    </location>
</feature>
<feature type="domain" description="Cadherin-like" evidence="3">
    <location>
        <begin position="821"/>
        <end position="913"/>
    </location>
</feature>
<dbReference type="InterPro" id="IPR013320">
    <property type="entry name" value="ConA-like_dom_sf"/>
</dbReference>
<feature type="domain" description="Cadherin-like" evidence="3">
    <location>
        <begin position="1431"/>
        <end position="1522"/>
    </location>
</feature>
<protein>
    <submittedName>
        <fullName evidence="4">Cadherin-like domain-containing protein</fullName>
    </submittedName>
</protein>
<dbReference type="InterPro" id="IPR041690">
    <property type="entry name" value="Cadherin_5"/>
</dbReference>
<dbReference type="SUPFAM" id="SSF49899">
    <property type="entry name" value="Concanavalin A-like lectins/glucanases"/>
    <property type="match status" value="5"/>
</dbReference>
<feature type="domain" description="Cadherin-like" evidence="3">
    <location>
        <begin position="1127"/>
        <end position="1218"/>
    </location>
</feature>
<feature type="compositionally biased region" description="Polar residues" evidence="1">
    <location>
        <begin position="1164"/>
        <end position="1183"/>
    </location>
</feature>
<keyword evidence="5" id="KW-1185">Reference proteome</keyword>
<dbReference type="InterPro" id="IPR041542">
    <property type="entry name" value="GH43_C2"/>
</dbReference>
<dbReference type="RefSeq" id="WP_379561910.1">
    <property type="nucleotide sequence ID" value="NZ_JBHRTB010000010.1"/>
</dbReference>
<feature type="domain" description="Cadherin-like" evidence="3">
    <location>
        <begin position="515"/>
        <end position="607"/>
    </location>
</feature>
<dbReference type="PANTHER" id="PTHR34720">
    <property type="entry name" value="MICROCYSTIN DEPENDENT PROTEIN"/>
    <property type="match status" value="1"/>
</dbReference>
<dbReference type="Gene3D" id="2.60.40.3440">
    <property type="match status" value="4"/>
</dbReference>
<dbReference type="Gene3D" id="2.60.40.2810">
    <property type="match status" value="1"/>
</dbReference>
<gene>
    <name evidence="4" type="ORF">ACFOGP_24225</name>
</gene>
<feature type="domain" description="Cadherin-like" evidence="3">
    <location>
        <begin position="207"/>
        <end position="298"/>
    </location>
</feature>
<evidence type="ECO:0000313" key="5">
    <source>
        <dbReference type="Proteomes" id="UP001595632"/>
    </source>
</evidence>
<dbReference type="InterPro" id="IPR009784">
    <property type="entry name" value="DUF1349"/>
</dbReference>
<dbReference type="Gene3D" id="2.60.120.200">
    <property type="match status" value="5"/>
</dbReference>
<feature type="domain" description="Beta-xylosidase C-terminal Concanavalin A-like" evidence="2">
    <location>
        <begin position="4"/>
        <end position="191"/>
    </location>
</feature>
<evidence type="ECO:0000313" key="4">
    <source>
        <dbReference type="EMBL" id="MFC3145851.1"/>
    </source>
</evidence>